<dbReference type="GO" id="GO:0005634">
    <property type="term" value="C:nucleus"/>
    <property type="evidence" value="ECO:0007669"/>
    <property type="project" value="UniProtKB-SubCell"/>
</dbReference>
<organism evidence="7 8">
    <name type="scientific">Deinandra increscens subsp. villosa</name>
    <dbReference type="NCBI Taxonomy" id="3103831"/>
    <lineage>
        <taxon>Eukaryota</taxon>
        <taxon>Viridiplantae</taxon>
        <taxon>Streptophyta</taxon>
        <taxon>Embryophyta</taxon>
        <taxon>Tracheophyta</taxon>
        <taxon>Spermatophyta</taxon>
        <taxon>Magnoliopsida</taxon>
        <taxon>eudicotyledons</taxon>
        <taxon>Gunneridae</taxon>
        <taxon>Pentapetalae</taxon>
        <taxon>asterids</taxon>
        <taxon>campanulids</taxon>
        <taxon>Asterales</taxon>
        <taxon>Asteraceae</taxon>
        <taxon>Asteroideae</taxon>
        <taxon>Heliantheae alliance</taxon>
        <taxon>Madieae</taxon>
        <taxon>Madiinae</taxon>
        <taxon>Deinandra</taxon>
    </lineage>
</organism>
<dbReference type="Pfam" id="PF00170">
    <property type="entry name" value="bZIP_1"/>
    <property type="match status" value="1"/>
</dbReference>
<protein>
    <recommendedName>
        <fullName evidence="6">BZIP domain-containing protein</fullName>
    </recommendedName>
</protein>
<dbReference type="Gene3D" id="1.20.5.170">
    <property type="match status" value="1"/>
</dbReference>
<dbReference type="InterPro" id="IPR043452">
    <property type="entry name" value="BZIP46-like"/>
</dbReference>
<dbReference type="FunFam" id="1.20.5.170:FF:000036">
    <property type="entry name" value="ABSCISIC ACID-INSENSITIVE 5-like protein 2"/>
    <property type="match status" value="1"/>
</dbReference>
<evidence type="ECO:0000313" key="8">
    <source>
        <dbReference type="Proteomes" id="UP001408789"/>
    </source>
</evidence>
<keyword evidence="4" id="KW-0175">Coiled coil</keyword>
<name>A0AAP0D2T0_9ASTR</name>
<dbReference type="InterPro" id="IPR004827">
    <property type="entry name" value="bZIP"/>
</dbReference>
<dbReference type="PROSITE" id="PS00036">
    <property type="entry name" value="BZIP_BASIC"/>
    <property type="match status" value="1"/>
</dbReference>
<dbReference type="InterPro" id="IPR046347">
    <property type="entry name" value="bZIP_sf"/>
</dbReference>
<evidence type="ECO:0000259" key="6">
    <source>
        <dbReference type="PROSITE" id="PS50217"/>
    </source>
</evidence>
<dbReference type="PROSITE" id="PS50217">
    <property type="entry name" value="BZIP"/>
    <property type="match status" value="1"/>
</dbReference>
<evidence type="ECO:0000256" key="2">
    <source>
        <dbReference type="ARBA" id="ARBA00023125"/>
    </source>
</evidence>
<proteinExistence type="predicted"/>
<keyword evidence="3" id="KW-0539">Nucleus</keyword>
<feature type="region of interest" description="Disordered" evidence="5">
    <location>
        <begin position="87"/>
        <end position="114"/>
    </location>
</feature>
<dbReference type="GO" id="GO:0045893">
    <property type="term" value="P:positive regulation of DNA-templated transcription"/>
    <property type="evidence" value="ECO:0007669"/>
    <property type="project" value="InterPro"/>
</dbReference>
<accession>A0AAP0D2T0</accession>
<dbReference type="CDD" id="cd14707">
    <property type="entry name" value="bZIP_plant_BZIP46"/>
    <property type="match status" value="1"/>
</dbReference>
<dbReference type="PANTHER" id="PTHR22952:SF433">
    <property type="entry name" value="PROTEIN FD"/>
    <property type="match status" value="1"/>
</dbReference>
<dbReference type="SUPFAM" id="SSF57959">
    <property type="entry name" value="Leucine zipper domain"/>
    <property type="match status" value="1"/>
</dbReference>
<keyword evidence="8" id="KW-1185">Reference proteome</keyword>
<dbReference type="EMBL" id="JBCNJP010000015">
    <property type="protein sequence ID" value="KAK9067414.1"/>
    <property type="molecule type" value="Genomic_DNA"/>
</dbReference>
<evidence type="ECO:0000256" key="5">
    <source>
        <dbReference type="SAM" id="MobiDB-lite"/>
    </source>
</evidence>
<dbReference type="SMART" id="SM00338">
    <property type="entry name" value="BRLZ"/>
    <property type="match status" value="1"/>
</dbReference>
<feature type="coiled-coil region" evidence="4">
    <location>
        <begin position="174"/>
        <end position="208"/>
    </location>
</feature>
<evidence type="ECO:0000313" key="7">
    <source>
        <dbReference type="EMBL" id="KAK9067414.1"/>
    </source>
</evidence>
<reference evidence="7 8" key="1">
    <citation type="submission" date="2024-04" db="EMBL/GenBank/DDBJ databases">
        <title>The reference genome of an endangered Asteraceae, Deinandra increscens subsp. villosa, native to the Central Coast of California.</title>
        <authorList>
            <person name="Guilliams M."/>
            <person name="Hasenstab-Lehman K."/>
            <person name="Meyer R."/>
            <person name="Mcevoy S."/>
        </authorList>
    </citation>
    <scope>NUCLEOTIDE SEQUENCE [LARGE SCALE GENOMIC DNA]</scope>
    <source>
        <tissue evidence="7">Leaf</tissue>
    </source>
</reference>
<sequence>MLSHGANAINDDDANHNLTIDHCNLARVSSSNSSCNYHSPFSNAVRTMEEVWKDINLSATNHRDASVKAVGYRGFILQDFLAKPFSSNDTPSTAVSPPGYGSPSSPPPPPPPPMLLNLNSGPDQMNFLTEDQALDVPASGLLGSNNGNGGRMRMFPASGGDRRHKRMIKNRESAARSRARKQAYTNELENEVERLKEENAMLKRQQEQVHMIAASQMTKKRGLERTSTAPF</sequence>
<keyword evidence="2" id="KW-0238">DNA-binding</keyword>
<feature type="compositionally biased region" description="Pro residues" evidence="5">
    <location>
        <begin position="104"/>
        <end position="114"/>
    </location>
</feature>
<gene>
    <name evidence="7" type="ORF">SSX86_014743</name>
</gene>
<feature type="domain" description="BZIP" evidence="6">
    <location>
        <begin position="160"/>
        <end position="209"/>
    </location>
</feature>
<dbReference type="AlphaFoldDB" id="A0AAP0D2T0"/>
<evidence type="ECO:0000256" key="4">
    <source>
        <dbReference type="SAM" id="Coils"/>
    </source>
</evidence>
<comment type="caution">
    <text evidence="7">The sequence shown here is derived from an EMBL/GenBank/DDBJ whole genome shotgun (WGS) entry which is preliminary data.</text>
</comment>
<evidence type="ECO:0000256" key="3">
    <source>
        <dbReference type="ARBA" id="ARBA00023242"/>
    </source>
</evidence>
<comment type="subcellular location">
    <subcellularLocation>
        <location evidence="1">Nucleus</location>
    </subcellularLocation>
</comment>
<dbReference type="PANTHER" id="PTHR22952">
    <property type="entry name" value="CAMP-RESPONSE ELEMENT BINDING PROTEIN-RELATED"/>
    <property type="match status" value="1"/>
</dbReference>
<evidence type="ECO:0000256" key="1">
    <source>
        <dbReference type="ARBA" id="ARBA00004123"/>
    </source>
</evidence>
<dbReference type="GO" id="GO:0003677">
    <property type="term" value="F:DNA binding"/>
    <property type="evidence" value="ECO:0007669"/>
    <property type="project" value="UniProtKB-KW"/>
</dbReference>
<dbReference type="GO" id="GO:0003700">
    <property type="term" value="F:DNA-binding transcription factor activity"/>
    <property type="evidence" value="ECO:0007669"/>
    <property type="project" value="InterPro"/>
</dbReference>
<dbReference type="Proteomes" id="UP001408789">
    <property type="component" value="Unassembled WGS sequence"/>
</dbReference>